<dbReference type="Pfam" id="PF03987">
    <property type="entry name" value="Autophagy_act_C"/>
    <property type="match status" value="1"/>
</dbReference>
<dbReference type="Gene3D" id="3.30.1460.50">
    <property type="match status" value="2"/>
</dbReference>
<accession>A0A871RBD9</accession>
<sequence>MNRNEFNTSILALKEYISAQSYCENIELVKGMIATQSDSLKVRTRLFQVSDSVIGPIDLDLEILITFSESYEAPTIFFRIYIYRQEKLAEERKLSFERHILELVVGTDSAECGLRVPYSGKNPNALNADNKQRDLVSDDIDELIEDESTPDMTIKGGERTYGGGPSIEITDYDNFGVYYFIHPCQTRQLMDQVGDFGGESLLKWWNFYSGPILWRFRISSGKSVSKLSDKANMC</sequence>
<dbReference type="OrthoDB" id="4031501at2759"/>
<gene>
    <name evidence="4" type="ORF">BRETT_002717</name>
</gene>
<dbReference type="GO" id="GO:0006914">
    <property type="term" value="P:autophagy"/>
    <property type="evidence" value="ECO:0007669"/>
    <property type="project" value="UniProtKB-KW"/>
</dbReference>
<dbReference type="GeneID" id="64574641"/>
<dbReference type="GO" id="GO:0019787">
    <property type="term" value="F:ubiquitin-like protein transferase activity"/>
    <property type="evidence" value="ECO:0007669"/>
    <property type="project" value="InterPro"/>
</dbReference>
<dbReference type="GO" id="GO:0015031">
    <property type="term" value="P:protein transport"/>
    <property type="evidence" value="ECO:0007669"/>
    <property type="project" value="UniProtKB-KW"/>
</dbReference>
<dbReference type="Proteomes" id="UP000663131">
    <property type="component" value="Chromosome 9"/>
</dbReference>
<dbReference type="EMBL" id="CP063137">
    <property type="protein sequence ID" value="QOU22536.1"/>
    <property type="molecule type" value="Genomic_DNA"/>
</dbReference>
<evidence type="ECO:0000313" key="4">
    <source>
        <dbReference type="EMBL" id="QOU22536.1"/>
    </source>
</evidence>
<evidence type="ECO:0000256" key="3">
    <source>
        <dbReference type="ARBA" id="ARBA00023006"/>
    </source>
</evidence>
<keyword evidence="2" id="KW-0653">Protein transport</keyword>
<dbReference type="KEGG" id="bbrx:BRETT_002717"/>
<dbReference type="InterPro" id="IPR007135">
    <property type="entry name" value="Atg3/Atg10"/>
</dbReference>
<dbReference type="RefSeq" id="XP_041139029.1">
    <property type="nucleotide sequence ID" value="XM_041281238.1"/>
</dbReference>
<keyword evidence="1" id="KW-0833">Ubl conjugation pathway</keyword>
<evidence type="ECO:0000256" key="1">
    <source>
        <dbReference type="ARBA" id="ARBA00022786"/>
    </source>
</evidence>
<keyword evidence="3" id="KW-0072">Autophagy</keyword>
<evidence type="ECO:0000313" key="5">
    <source>
        <dbReference type="Proteomes" id="UP000663131"/>
    </source>
</evidence>
<evidence type="ECO:0000256" key="2">
    <source>
        <dbReference type="ARBA" id="ARBA00022927"/>
    </source>
</evidence>
<organism evidence="4 5">
    <name type="scientific">Dekkera bruxellensis</name>
    <name type="common">Brettanomyces custersii</name>
    <dbReference type="NCBI Taxonomy" id="5007"/>
    <lineage>
        <taxon>Eukaryota</taxon>
        <taxon>Fungi</taxon>
        <taxon>Dikarya</taxon>
        <taxon>Ascomycota</taxon>
        <taxon>Saccharomycotina</taxon>
        <taxon>Pichiomycetes</taxon>
        <taxon>Pichiales</taxon>
        <taxon>Pichiaceae</taxon>
        <taxon>Brettanomyces</taxon>
    </lineage>
</organism>
<proteinExistence type="predicted"/>
<reference evidence="4" key="2">
    <citation type="journal article" name="BMC Genomics">
        <title>New genome assemblies reveal patterns of domestication and adaptation across Brettanomyces (Dekkera) species.</title>
        <authorList>
            <person name="Roach M.J."/>
            <person name="Borneman A.R."/>
        </authorList>
    </citation>
    <scope>NUCLEOTIDE SEQUENCE</scope>
    <source>
        <strain evidence="4">UCD 2041</strain>
    </source>
</reference>
<dbReference type="AlphaFoldDB" id="A0A871RBD9"/>
<protein>
    <submittedName>
        <fullName evidence="4">Uncharacterized protein</fullName>
    </submittedName>
</protein>
<name>A0A871RBD9_DEKBR</name>
<keyword evidence="2" id="KW-0813">Transport</keyword>
<reference evidence="4" key="1">
    <citation type="submission" date="2020-10" db="EMBL/GenBank/DDBJ databases">
        <authorList>
            <person name="Palmer J.M."/>
        </authorList>
    </citation>
    <scope>NUCLEOTIDE SEQUENCE</scope>
    <source>
        <strain evidence="4">UCD 2041</strain>
    </source>
</reference>